<protein>
    <submittedName>
        <fullName evidence="2">Diguanylate cyclase</fullName>
    </submittedName>
</protein>
<dbReference type="RefSeq" id="WP_058381468.1">
    <property type="nucleotide sequence ID" value="NZ_CP013659.2"/>
</dbReference>
<dbReference type="PROSITE" id="PS50883">
    <property type="entry name" value="EAL"/>
    <property type="match status" value="1"/>
</dbReference>
<dbReference type="InterPro" id="IPR029151">
    <property type="entry name" value="Sensor-like_sf"/>
</dbReference>
<sequence length="405" mass="47238">MDPLDIIDNMDKIMPVFQPIISAVKHDVIGYELLGRYIEPGGTKSLGEFFNDPEVPDEYKTEVDQRLLEMALDQLLAQNSDCLLFINRNARQLMAGDGEDFLKTLLEYRKRGFPLERIVLEITEHDFNDDFDTLNHLLLYFKTYGIQIAVDHVGAKSSNIDRIRQLRPHILKIDMSISRHHQPDAFQDIIHSLSMLAHRIGARLLYEYIEDNHQLYFAWKHGGHYYQGYYLAHPDPTLLTTDSLSIHVGDKVKEFVHREKAMVGERLAYTARSEEKLKRLMGKWQSPDFADLFIQEVLPHFKAESFRIYICNGDGEQVSSNFRKTAGIWQSEPQQIGSHWAFRPYFLENMMLMKASHKGRLSDIYADIETGEMIRTFSYPLSDECFLFIDLSYEFISENDYLLFQ</sequence>
<name>A0A0U2N4B9_9BACL</name>
<keyword evidence="3" id="KW-1185">Reference proteome</keyword>
<dbReference type="Gene3D" id="3.30.450.20">
    <property type="entry name" value="PAS domain"/>
    <property type="match status" value="1"/>
</dbReference>
<dbReference type="SUPFAM" id="SSF141868">
    <property type="entry name" value="EAL domain-like"/>
    <property type="match status" value="1"/>
</dbReference>
<dbReference type="OrthoDB" id="1673646at2"/>
<dbReference type="STRING" id="200991.AUC31_05780"/>
<dbReference type="InterPro" id="IPR018842">
    <property type="entry name" value="YkuI_C"/>
</dbReference>
<dbReference type="SMART" id="SM00052">
    <property type="entry name" value="EAL"/>
    <property type="match status" value="1"/>
</dbReference>
<gene>
    <name evidence="2" type="ORF">AUC31_05780</name>
</gene>
<proteinExistence type="predicted"/>
<dbReference type="CDD" id="cd01948">
    <property type="entry name" value="EAL"/>
    <property type="match status" value="1"/>
</dbReference>
<dbReference type="Pfam" id="PF10388">
    <property type="entry name" value="YkuI_C"/>
    <property type="match status" value="1"/>
</dbReference>
<dbReference type="Proteomes" id="UP000067683">
    <property type="component" value="Chromosome"/>
</dbReference>
<dbReference type="PANTHER" id="PTHR33121">
    <property type="entry name" value="CYCLIC DI-GMP PHOSPHODIESTERASE PDEF"/>
    <property type="match status" value="1"/>
</dbReference>
<dbReference type="AlphaFoldDB" id="A0A0U2N4B9"/>
<dbReference type="Gene3D" id="3.20.20.450">
    <property type="entry name" value="EAL domain"/>
    <property type="match status" value="1"/>
</dbReference>
<dbReference type="InterPro" id="IPR050706">
    <property type="entry name" value="Cyclic-di-GMP_PDE-like"/>
</dbReference>
<evidence type="ECO:0000259" key="1">
    <source>
        <dbReference type="PROSITE" id="PS50883"/>
    </source>
</evidence>
<dbReference type="KEGG" id="prt:AUC31_05780"/>
<dbReference type="EMBL" id="CP013659">
    <property type="protein sequence ID" value="ALS74761.1"/>
    <property type="molecule type" value="Genomic_DNA"/>
</dbReference>
<evidence type="ECO:0000313" key="2">
    <source>
        <dbReference type="EMBL" id="ALS74761.1"/>
    </source>
</evidence>
<organism evidence="2 3">
    <name type="scientific">Planococcus rifietoensis</name>
    <dbReference type="NCBI Taxonomy" id="200991"/>
    <lineage>
        <taxon>Bacteria</taxon>
        <taxon>Bacillati</taxon>
        <taxon>Bacillota</taxon>
        <taxon>Bacilli</taxon>
        <taxon>Bacillales</taxon>
        <taxon>Caryophanaceae</taxon>
        <taxon>Planococcus</taxon>
    </lineage>
</organism>
<dbReference type="Pfam" id="PF00563">
    <property type="entry name" value="EAL"/>
    <property type="match status" value="1"/>
</dbReference>
<dbReference type="PANTHER" id="PTHR33121:SF82">
    <property type="entry name" value="SIGNAL TRANSDUCTION PROTEIN CONTAINING A EAL DOMAIN"/>
    <property type="match status" value="1"/>
</dbReference>
<evidence type="ECO:0000313" key="3">
    <source>
        <dbReference type="Proteomes" id="UP000067683"/>
    </source>
</evidence>
<feature type="domain" description="EAL" evidence="1">
    <location>
        <begin position="1"/>
        <end position="248"/>
    </location>
</feature>
<dbReference type="InterPro" id="IPR035919">
    <property type="entry name" value="EAL_sf"/>
</dbReference>
<dbReference type="GO" id="GO:0071111">
    <property type="term" value="F:cyclic-guanylate-specific phosphodiesterase activity"/>
    <property type="evidence" value="ECO:0007669"/>
    <property type="project" value="InterPro"/>
</dbReference>
<accession>A0A0U2N4B9</accession>
<dbReference type="SUPFAM" id="SSF103190">
    <property type="entry name" value="Sensory domain-like"/>
    <property type="match status" value="1"/>
</dbReference>
<reference evidence="2" key="1">
    <citation type="submission" date="2016-01" db="EMBL/GenBank/DDBJ databases">
        <title>Complete genome of Planococcus rifietoensis type strain M8.</title>
        <authorList>
            <person name="See-Too W.S."/>
        </authorList>
    </citation>
    <scope>NUCLEOTIDE SEQUENCE [LARGE SCALE GENOMIC DNA]</scope>
    <source>
        <strain evidence="2">M8</strain>
    </source>
</reference>
<dbReference type="InterPro" id="IPR001633">
    <property type="entry name" value="EAL_dom"/>
</dbReference>